<comment type="caution">
    <text evidence="1">The sequence shown here is derived from an EMBL/GenBank/DDBJ whole genome shotgun (WGS) entry which is preliminary data.</text>
</comment>
<evidence type="ECO:0000313" key="2">
    <source>
        <dbReference type="Proteomes" id="UP000075321"/>
    </source>
</evidence>
<sequence length="61" mass="7351">MAGFEGLLDERFFILNPMKRIRHQYRINGLRKILCECPRIPVDRHYILDVLLIGECFEFIK</sequence>
<reference evidence="1 2" key="1">
    <citation type="submission" date="2016-02" db="EMBL/GenBank/DDBJ databases">
        <title>Genome sequence of Halalkalicoccus paucihalophilus DSM 24557.</title>
        <authorList>
            <person name="Poehlein A."/>
            <person name="Daniel R."/>
        </authorList>
    </citation>
    <scope>NUCLEOTIDE SEQUENCE [LARGE SCALE GENOMIC DNA]</scope>
    <source>
        <strain evidence="1 2">DSM 24557</strain>
    </source>
</reference>
<protein>
    <submittedName>
        <fullName evidence="1">Uncharacterized protein</fullName>
    </submittedName>
</protein>
<dbReference type="AlphaFoldDB" id="A0A151A8L1"/>
<keyword evidence="2" id="KW-1185">Reference proteome</keyword>
<evidence type="ECO:0000313" key="1">
    <source>
        <dbReference type="EMBL" id="KYH23975.1"/>
    </source>
</evidence>
<accession>A0A151A8L1</accession>
<dbReference type="Proteomes" id="UP000075321">
    <property type="component" value="Unassembled WGS sequence"/>
</dbReference>
<gene>
    <name evidence="1" type="ORF">HAPAU_40540</name>
</gene>
<dbReference type="EMBL" id="LTAZ01000017">
    <property type="protein sequence ID" value="KYH23975.1"/>
    <property type="molecule type" value="Genomic_DNA"/>
</dbReference>
<name>A0A151A8L1_9EURY</name>
<proteinExistence type="predicted"/>
<organism evidence="1 2">
    <name type="scientific">Halalkalicoccus paucihalophilus</name>
    <dbReference type="NCBI Taxonomy" id="1008153"/>
    <lineage>
        <taxon>Archaea</taxon>
        <taxon>Methanobacteriati</taxon>
        <taxon>Methanobacteriota</taxon>
        <taxon>Stenosarchaea group</taxon>
        <taxon>Halobacteria</taxon>
        <taxon>Halobacteriales</taxon>
        <taxon>Halococcaceae</taxon>
        <taxon>Halalkalicoccus</taxon>
    </lineage>
</organism>